<feature type="region of interest" description="Disordered" evidence="1">
    <location>
        <begin position="34"/>
        <end position="136"/>
    </location>
</feature>
<feature type="compositionally biased region" description="Low complexity" evidence="1">
    <location>
        <begin position="126"/>
        <end position="136"/>
    </location>
</feature>
<dbReference type="OrthoDB" id="7474875at2"/>
<gene>
    <name evidence="3" type="ORF">NX02_23270</name>
</gene>
<proteinExistence type="predicted"/>
<dbReference type="RefSeq" id="WP_025294393.1">
    <property type="nucleotide sequence ID" value="NZ_CP006644.1"/>
</dbReference>
<evidence type="ECO:0008006" key="5">
    <source>
        <dbReference type="Google" id="ProtNLM"/>
    </source>
</evidence>
<feature type="chain" id="PRO_5004785378" description="Curlin" evidence="2">
    <location>
        <begin position="28"/>
        <end position="136"/>
    </location>
</feature>
<dbReference type="KEGG" id="ssan:NX02_23270"/>
<dbReference type="PATRIC" id="fig|1123269.5.peg.4554"/>
<organism evidence="3 4">
    <name type="scientific">Sphingomonas sanxanigenens DSM 19645 = NX02</name>
    <dbReference type="NCBI Taxonomy" id="1123269"/>
    <lineage>
        <taxon>Bacteria</taxon>
        <taxon>Pseudomonadati</taxon>
        <taxon>Pseudomonadota</taxon>
        <taxon>Alphaproteobacteria</taxon>
        <taxon>Sphingomonadales</taxon>
        <taxon>Sphingomonadaceae</taxon>
        <taxon>Sphingomonas</taxon>
    </lineage>
</organism>
<name>W0AKQ8_9SPHN</name>
<dbReference type="HOGENOM" id="CLU_1651039_0_0_5"/>
<evidence type="ECO:0000256" key="2">
    <source>
        <dbReference type="SAM" id="SignalP"/>
    </source>
</evidence>
<dbReference type="STRING" id="1123269.NX02_23270"/>
<dbReference type="eggNOG" id="ENOG50349TV">
    <property type="taxonomic scope" value="Bacteria"/>
</dbReference>
<dbReference type="EMBL" id="CP006644">
    <property type="protein sequence ID" value="AHE56270.1"/>
    <property type="molecule type" value="Genomic_DNA"/>
</dbReference>
<protein>
    <recommendedName>
        <fullName evidence="5">Curlin</fullName>
    </recommendedName>
</protein>
<dbReference type="AlphaFoldDB" id="W0AKQ8"/>
<dbReference type="Proteomes" id="UP000018851">
    <property type="component" value="Chromosome"/>
</dbReference>
<feature type="signal peptide" evidence="2">
    <location>
        <begin position="1"/>
        <end position="27"/>
    </location>
</feature>
<keyword evidence="2" id="KW-0732">Signal</keyword>
<evidence type="ECO:0000256" key="1">
    <source>
        <dbReference type="SAM" id="MobiDB-lite"/>
    </source>
</evidence>
<sequence length="136" mass="13914">MTSKLFGLAAVASLALTGIALPEAAQARERFRSVHAHGPQGRGYDRYRQVSRQPGSLQVQRGYQGSGGRGIQSSRGRSCANGTCSGGASHVTNNGTSWGRSGTITNNGDGTASYARSVTGPGGGSRSSSGTIGRRD</sequence>
<accession>W0AKQ8</accession>
<reference evidence="3 4" key="1">
    <citation type="submission" date="2013-07" db="EMBL/GenBank/DDBJ databases">
        <title>Completed genome of Sphingomonas sanxanigenens NX02.</title>
        <authorList>
            <person name="Ma T."/>
            <person name="Huang H."/>
            <person name="Wu M."/>
            <person name="Li X."/>
            <person name="Li G."/>
        </authorList>
    </citation>
    <scope>NUCLEOTIDE SEQUENCE [LARGE SCALE GENOMIC DNA]</scope>
    <source>
        <strain evidence="3 4">NX02</strain>
    </source>
</reference>
<keyword evidence="4" id="KW-1185">Reference proteome</keyword>
<evidence type="ECO:0000313" key="3">
    <source>
        <dbReference type="EMBL" id="AHE56270.1"/>
    </source>
</evidence>
<feature type="compositionally biased region" description="Polar residues" evidence="1">
    <location>
        <begin position="90"/>
        <end position="110"/>
    </location>
</feature>
<evidence type="ECO:0000313" key="4">
    <source>
        <dbReference type="Proteomes" id="UP000018851"/>
    </source>
</evidence>